<protein>
    <submittedName>
        <fullName evidence="5">NAD-dependent succinate-semialdehyde dehydrogenase</fullName>
    </submittedName>
</protein>
<comment type="similarity">
    <text evidence="1">Belongs to the aldehyde dehydrogenase family.</text>
</comment>
<dbReference type="InterPro" id="IPR044148">
    <property type="entry name" value="ALDH_GabD1-like"/>
</dbReference>
<dbReference type="InterPro" id="IPR047110">
    <property type="entry name" value="GABD/Sad-like"/>
</dbReference>
<dbReference type="Gene3D" id="3.40.605.10">
    <property type="entry name" value="Aldehyde Dehydrogenase, Chain A, domain 1"/>
    <property type="match status" value="1"/>
</dbReference>
<dbReference type="InterPro" id="IPR016161">
    <property type="entry name" value="Ald_DH/histidinol_DH"/>
</dbReference>
<dbReference type="SUPFAM" id="SSF53720">
    <property type="entry name" value="ALDH-like"/>
    <property type="match status" value="1"/>
</dbReference>
<sequence>MAYTTINPYNGKLLAQFETLTDQQLEQKLATAAQCYLTWKNTSYAQRAAIIAKAGELMHARFDELARKVTLEMGKRINEARGEVKFSADILAYYAKNAERFLAPEALHPVEGEAHMESSPIGVVFGVEPWNFPFYQLARVAGPHLMAGNVLVIKHAGCVPQCAIAFEQLLLDAGAPPGLYTNLLISHEQSRQVVDDERIRGVALTGSVAAGRSLAAWAGQNLKPSSMELGGSDAFIVLEDADLDLAIKWAIWGRMYNCGQTCCAAKRFIVVDKLADAFLEGFQAVLAAMLPGDPMDEKTALGPLSSEAALLQLLEQVQTAIAHGAKVLLGGGRIDRPGAFMAPTILTDIAPDNPAFRDEFFGPVALFFRVPDEEAAIALANDSDFGLGGSVFTRDLARGQRVASRIETGMMFINSISWSDAELPFGGIKNSGYGRELGNMGIQQFVNKKLVRYVSAQAPV</sequence>
<evidence type="ECO:0000313" key="5">
    <source>
        <dbReference type="EMBL" id="NWB83816.1"/>
    </source>
</evidence>
<evidence type="ECO:0000259" key="4">
    <source>
        <dbReference type="Pfam" id="PF00171"/>
    </source>
</evidence>
<dbReference type="Gene3D" id="3.40.309.10">
    <property type="entry name" value="Aldehyde Dehydrogenase, Chain A, domain 2"/>
    <property type="match status" value="1"/>
</dbReference>
<accession>A0A7Y7WLT1</accession>
<dbReference type="PANTHER" id="PTHR43217:SF2">
    <property type="entry name" value="SUCCINATE-SEMIALDEHYDE DEHYDROGENASE [NADP(+)]"/>
    <property type="match status" value="1"/>
</dbReference>
<dbReference type="InterPro" id="IPR016162">
    <property type="entry name" value="Ald_DH_N"/>
</dbReference>
<dbReference type="EMBL" id="JACAQA010000003">
    <property type="protein sequence ID" value="NWB83816.1"/>
    <property type="molecule type" value="Genomic_DNA"/>
</dbReference>
<dbReference type="InterPro" id="IPR015590">
    <property type="entry name" value="Aldehyde_DH_dom"/>
</dbReference>
<evidence type="ECO:0000256" key="2">
    <source>
        <dbReference type="ARBA" id="ARBA00022857"/>
    </source>
</evidence>
<reference evidence="5 6" key="1">
    <citation type="submission" date="2020-04" db="EMBL/GenBank/DDBJ databases">
        <title>Molecular characterization of pseudomonads from Agaricus bisporus reveal novel blotch 2 pathogens in Western Europe.</title>
        <authorList>
            <person name="Taparia T."/>
            <person name="Krijger M."/>
            <person name="Haynes E."/>
            <person name="Elpinstone J.G."/>
            <person name="Noble R."/>
            <person name="Van Der Wolf J."/>
        </authorList>
    </citation>
    <scope>NUCLEOTIDE SEQUENCE [LARGE SCALE GENOMIC DNA]</scope>
    <source>
        <strain evidence="5 6">G9001</strain>
    </source>
</reference>
<keyword evidence="3" id="KW-0560">Oxidoreductase</keyword>
<dbReference type="PANTHER" id="PTHR43217">
    <property type="entry name" value="SUCCINATE SEMIALDEHYDE DEHYDROGENASE [NAD(P)+] SAD"/>
    <property type="match status" value="1"/>
</dbReference>
<organism evidence="5 6">
    <name type="scientific">Pseudomonas gingeri</name>
    <dbReference type="NCBI Taxonomy" id="117681"/>
    <lineage>
        <taxon>Bacteria</taxon>
        <taxon>Pseudomonadati</taxon>
        <taxon>Pseudomonadota</taxon>
        <taxon>Gammaproteobacteria</taxon>
        <taxon>Pseudomonadales</taxon>
        <taxon>Pseudomonadaceae</taxon>
        <taxon>Pseudomonas</taxon>
    </lineage>
</organism>
<dbReference type="Proteomes" id="UP000522864">
    <property type="component" value="Unassembled WGS sequence"/>
</dbReference>
<dbReference type="GO" id="GO:0004777">
    <property type="term" value="F:succinate-semialdehyde dehydrogenase (NAD+) activity"/>
    <property type="evidence" value="ECO:0007669"/>
    <property type="project" value="TreeGrafter"/>
</dbReference>
<dbReference type="RefSeq" id="WP_103499067.1">
    <property type="nucleotide sequence ID" value="NZ_JACAQA010000003.1"/>
</dbReference>
<feature type="domain" description="Aldehyde dehydrogenase" evidence="4">
    <location>
        <begin position="3"/>
        <end position="451"/>
    </location>
</feature>
<gene>
    <name evidence="5" type="ORF">HX830_02880</name>
</gene>
<dbReference type="FunFam" id="3.40.309.10:FF:000010">
    <property type="entry name" value="Gamma-aminobutyraldehyde dehydrogenase"/>
    <property type="match status" value="1"/>
</dbReference>
<dbReference type="GO" id="GO:0004030">
    <property type="term" value="F:aldehyde dehydrogenase [NAD(P)+] activity"/>
    <property type="evidence" value="ECO:0007669"/>
    <property type="project" value="InterPro"/>
</dbReference>
<keyword evidence="2" id="KW-0521">NADP</keyword>
<dbReference type="Pfam" id="PF00171">
    <property type="entry name" value="Aldedh"/>
    <property type="match status" value="1"/>
</dbReference>
<evidence type="ECO:0000256" key="3">
    <source>
        <dbReference type="ARBA" id="ARBA00023002"/>
    </source>
</evidence>
<dbReference type="CDD" id="cd07100">
    <property type="entry name" value="ALDH_SSADH1_GabD1"/>
    <property type="match status" value="1"/>
</dbReference>
<dbReference type="FunFam" id="3.40.605.10:FF:000012">
    <property type="entry name" value="NAD-dependent succinate-semialdehyde dehydrogenase"/>
    <property type="match status" value="1"/>
</dbReference>
<dbReference type="InterPro" id="IPR016163">
    <property type="entry name" value="Ald_DH_C"/>
</dbReference>
<evidence type="ECO:0000256" key="1">
    <source>
        <dbReference type="ARBA" id="ARBA00009986"/>
    </source>
</evidence>
<proteinExistence type="inferred from homology"/>
<name>A0A7Y7WLT1_9PSED</name>
<dbReference type="AlphaFoldDB" id="A0A7Y7WLT1"/>
<evidence type="ECO:0000313" key="6">
    <source>
        <dbReference type="Proteomes" id="UP000522864"/>
    </source>
</evidence>
<comment type="caution">
    <text evidence="5">The sequence shown here is derived from an EMBL/GenBank/DDBJ whole genome shotgun (WGS) entry which is preliminary data.</text>
</comment>